<name>A0ABY8TZE1_TETOB</name>
<organism evidence="15 16">
    <name type="scientific">Tetradesmus obliquus</name>
    <name type="common">Green alga</name>
    <name type="synonym">Acutodesmus obliquus</name>
    <dbReference type="NCBI Taxonomy" id="3088"/>
    <lineage>
        <taxon>Eukaryota</taxon>
        <taxon>Viridiplantae</taxon>
        <taxon>Chlorophyta</taxon>
        <taxon>core chlorophytes</taxon>
        <taxon>Chlorophyceae</taxon>
        <taxon>CS clade</taxon>
        <taxon>Sphaeropleales</taxon>
        <taxon>Scenedesmaceae</taxon>
        <taxon>Tetradesmus</taxon>
    </lineage>
</organism>
<dbReference type="SUPFAM" id="SSF51395">
    <property type="entry name" value="FMN-linked oxidoreductases"/>
    <property type="match status" value="1"/>
</dbReference>
<evidence type="ECO:0000256" key="11">
    <source>
        <dbReference type="ARBA" id="ARBA00049447"/>
    </source>
</evidence>
<dbReference type="Pfam" id="PF01207">
    <property type="entry name" value="Dus"/>
    <property type="match status" value="1"/>
</dbReference>
<evidence type="ECO:0000256" key="4">
    <source>
        <dbReference type="ARBA" id="ARBA00022630"/>
    </source>
</evidence>
<evidence type="ECO:0000256" key="2">
    <source>
        <dbReference type="ARBA" id="ARBA00005451"/>
    </source>
</evidence>
<evidence type="ECO:0000256" key="9">
    <source>
        <dbReference type="ARBA" id="ARBA00048266"/>
    </source>
</evidence>
<dbReference type="PROSITE" id="PS01136">
    <property type="entry name" value="UPF0034"/>
    <property type="match status" value="1"/>
</dbReference>
<keyword evidence="4" id="KW-0285">Flavoprotein</keyword>
<dbReference type="PANTHER" id="PTHR45846:SF1">
    <property type="entry name" value="TRNA-DIHYDROURIDINE(47) SYNTHASE [NAD(P)(+)]-LIKE"/>
    <property type="match status" value="1"/>
</dbReference>
<evidence type="ECO:0000256" key="10">
    <source>
        <dbReference type="ARBA" id="ARBA00048342"/>
    </source>
</evidence>
<keyword evidence="16" id="KW-1185">Reference proteome</keyword>
<comment type="catalytic activity">
    <reaction evidence="12">
        <text>5,6-dihydrouridine(47) in tRNA + NADP(+) = uridine(47) in tRNA + NADPH + H(+)</text>
        <dbReference type="Rhea" id="RHEA:53360"/>
        <dbReference type="Rhea" id="RHEA-COMP:13539"/>
        <dbReference type="Rhea" id="RHEA-COMP:13540"/>
        <dbReference type="ChEBI" id="CHEBI:15378"/>
        <dbReference type="ChEBI" id="CHEBI:57783"/>
        <dbReference type="ChEBI" id="CHEBI:58349"/>
        <dbReference type="ChEBI" id="CHEBI:65315"/>
        <dbReference type="ChEBI" id="CHEBI:74443"/>
        <dbReference type="EC" id="1.3.1.89"/>
    </reaction>
    <physiologicalReaction direction="right-to-left" evidence="12">
        <dbReference type="Rhea" id="RHEA:53362"/>
    </physiologicalReaction>
</comment>
<dbReference type="EMBL" id="CP126212">
    <property type="protein sequence ID" value="WIA14455.1"/>
    <property type="molecule type" value="Genomic_DNA"/>
</dbReference>
<evidence type="ECO:0000313" key="15">
    <source>
        <dbReference type="EMBL" id="WIA14455.1"/>
    </source>
</evidence>
<evidence type="ECO:0000256" key="3">
    <source>
        <dbReference type="ARBA" id="ARBA00012376"/>
    </source>
</evidence>
<comment type="cofactor">
    <cofactor evidence="1">
        <name>FMN</name>
        <dbReference type="ChEBI" id="CHEBI:58210"/>
    </cofactor>
</comment>
<dbReference type="InterPro" id="IPR018517">
    <property type="entry name" value="tRNA_hU_synthase_CS"/>
</dbReference>
<dbReference type="Proteomes" id="UP001244341">
    <property type="component" value="Chromosome 5b"/>
</dbReference>
<dbReference type="Gene3D" id="3.20.20.70">
    <property type="entry name" value="Aldolase class I"/>
    <property type="match status" value="1"/>
</dbReference>
<dbReference type="CDD" id="cd02801">
    <property type="entry name" value="DUS_like_FMN"/>
    <property type="match status" value="1"/>
</dbReference>
<feature type="domain" description="DUS-like FMN-binding" evidence="14">
    <location>
        <begin position="37"/>
        <end position="293"/>
    </location>
</feature>
<evidence type="ECO:0000259" key="14">
    <source>
        <dbReference type="Pfam" id="PF01207"/>
    </source>
</evidence>
<feature type="region of interest" description="Disordered" evidence="13">
    <location>
        <begin position="395"/>
        <end position="415"/>
    </location>
</feature>
<protein>
    <recommendedName>
        <fullName evidence="3">tRNA-dihydrouridine(47) synthase [NAD(P)(+)]</fullName>
        <ecNumber evidence="3">1.3.1.89</ecNumber>
    </recommendedName>
</protein>
<evidence type="ECO:0000256" key="12">
    <source>
        <dbReference type="ARBA" id="ARBA00049513"/>
    </source>
</evidence>
<evidence type="ECO:0000256" key="1">
    <source>
        <dbReference type="ARBA" id="ARBA00001917"/>
    </source>
</evidence>
<accession>A0ABY8TZE1</accession>
<comment type="catalytic activity">
    <reaction evidence="11">
        <text>a 5,6-dihydrouridine in mRNA + NADP(+) = a uridine in mRNA + NADPH + H(+)</text>
        <dbReference type="Rhea" id="RHEA:69855"/>
        <dbReference type="Rhea" id="RHEA-COMP:14658"/>
        <dbReference type="Rhea" id="RHEA-COMP:17789"/>
        <dbReference type="ChEBI" id="CHEBI:15378"/>
        <dbReference type="ChEBI" id="CHEBI:57783"/>
        <dbReference type="ChEBI" id="CHEBI:58349"/>
        <dbReference type="ChEBI" id="CHEBI:65315"/>
        <dbReference type="ChEBI" id="CHEBI:74443"/>
    </reaction>
    <physiologicalReaction direction="right-to-left" evidence="11">
        <dbReference type="Rhea" id="RHEA:69857"/>
    </physiologicalReaction>
</comment>
<gene>
    <name evidence="15" type="ORF">OEZ85_002980</name>
</gene>
<evidence type="ECO:0000256" key="7">
    <source>
        <dbReference type="ARBA" id="ARBA00022857"/>
    </source>
</evidence>
<keyword evidence="6" id="KW-0819">tRNA processing</keyword>
<evidence type="ECO:0000256" key="5">
    <source>
        <dbReference type="ARBA" id="ARBA00022643"/>
    </source>
</evidence>
<dbReference type="InterPro" id="IPR013785">
    <property type="entry name" value="Aldolase_TIM"/>
</dbReference>
<keyword evidence="8" id="KW-0560">Oxidoreductase</keyword>
<dbReference type="EC" id="1.3.1.89" evidence="3"/>
<keyword evidence="7" id="KW-0521">NADP</keyword>
<reference evidence="15 16" key="1">
    <citation type="submission" date="2023-05" db="EMBL/GenBank/DDBJ databases">
        <title>A 100% complete, gapless, phased diploid assembly of the Scenedesmus obliquus UTEX 3031 genome.</title>
        <authorList>
            <person name="Biondi T.C."/>
            <person name="Hanschen E.R."/>
            <person name="Kwon T."/>
            <person name="Eng W."/>
            <person name="Kruse C.P.S."/>
            <person name="Koehler S.I."/>
            <person name="Kunde Y."/>
            <person name="Gleasner C.D."/>
            <person name="You Mak K.T."/>
            <person name="Polle J."/>
            <person name="Hovde B.T."/>
            <person name="Starkenburg S.R."/>
        </authorList>
    </citation>
    <scope>NUCLEOTIDE SEQUENCE [LARGE SCALE GENOMIC DNA]</scope>
    <source>
        <strain evidence="15 16">DOE0152z</strain>
    </source>
</reference>
<comment type="similarity">
    <text evidence="2">Belongs to the Dus family. Dus3 subfamily.</text>
</comment>
<sequence>MQSFLPACGKEWHYEAPAHVLERRQQLREQLNGKVILAPLTKGGNLPFRRLCCDFDPQLPTMSEMAFARQLIKGDRVEKARLYKASNEACFGVQVATNNIAEGVKAAAAAQAAGASWIDINCGCPIYEATRRGMGAALLRKPTKLAKMVAGIAAAVELPVTVKIRTGESERKVNAPRVVALLEQAGAAAVTVHGRTMEQRYKKAADWALISEIVAASSLPIIGNGDILTHYEAADRWQASSCTALMVGRGALIKPWLFQEIREGRELLPTAAERVGIYRQVASYMKLHFGDDAWGKRKAFYFLPWHFAFFCRYRPLPAEAYLEQSRQHPLIATRADLAAEQVGENEADLPLLERLLRCENDAAHGPIADILWDSASDAEAAQQLQQLAEQQLEGWEQQLKASSRGDGADERAVEG</sequence>
<comment type="catalytic activity">
    <reaction evidence="9">
        <text>5,6-dihydrouridine(47) in tRNA + NAD(+) = uridine(47) in tRNA + NADH + H(+)</text>
        <dbReference type="Rhea" id="RHEA:53364"/>
        <dbReference type="Rhea" id="RHEA-COMP:13539"/>
        <dbReference type="Rhea" id="RHEA-COMP:13540"/>
        <dbReference type="ChEBI" id="CHEBI:15378"/>
        <dbReference type="ChEBI" id="CHEBI:57540"/>
        <dbReference type="ChEBI" id="CHEBI:57945"/>
        <dbReference type="ChEBI" id="CHEBI:65315"/>
        <dbReference type="ChEBI" id="CHEBI:74443"/>
        <dbReference type="EC" id="1.3.1.89"/>
    </reaction>
    <physiologicalReaction direction="right-to-left" evidence="9">
        <dbReference type="Rhea" id="RHEA:53366"/>
    </physiologicalReaction>
</comment>
<dbReference type="InterPro" id="IPR035587">
    <property type="entry name" value="DUS-like_FMN-bd"/>
</dbReference>
<proteinExistence type="inferred from homology"/>
<keyword evidence="5" id="KW-0288">FMN</keyword>
<evidence type="ECO:0000313" key="16">
    <source>
        <dbReference type="Proteomes" id="UP001244341"/>
    </source>
</evidence>
<evidence type="ECO:0000256" key="6">
    <source>
        <dbReference type="ARBA" id="ARBA00022694"/>
    </source>
</evidence>
<evidence type="ECO:0000256" key="8">
    <source>
        <dbReference type="ARBA" id="ARBA00023002"/>
    </source>
</evidence>
<comment type="catalytic activity">
    <reaction evidence="10">
        <text>a 5,6-dihydrouridine in mRNA + NAD(+) = a uridine in mRNA + NADH + H(+)</text>
        <dbReference type="Rhea" id="RHEA:69851"/>
        <dbReference type="Rhea" id="RHEA-COMP:14658"/>
        <dbReference type="Rhea" id="RHEA-COMP:17789"/>
        <dbReference type="ChEBI" id="CHEBI:15378"/>
        <dbReference type="ChEBI" id="CHEBI:57540"/>
        <dbReference type="ChEBI" id="CHEBI:57945"/>
        <dbReference type="ChEBI" id="CHEBI:65315"/>
        <dbReference type="ChEBI" id="CHEBI:74443"/>
    </reaction>
    <physiologicalReaction direction="right-to-left" evidence="10">
        <dbReference type="Rhea" id="RHEA:69853"/>
    </physiologicalReaction>
</comment>
<dbReference type="PANTHER" id="PTHR45846">
    <property type="entry name" value="TRNA-DIHYDROURIDINE(47) SYNTHASE [NAD(P)(+)]-LIKE"/>
    <property type="match status" value="1"/>
</dbReference>
<feature type="compositionally biased region" description="Basic and acidic residues" evidence="13">
    <location>
        <begin position="406"/>
        <end position="415"/>
    </location>
</feature>
<evidence type="ECO:0000256" key="13">
    <source>
        <dbReference type="SAM" id="MobiDB-lite"/>
    </source>
</evidence>